<evidence type="ECO:0000313" key="1">
    <source>
        <dbReference type="EMBL" id="GAK67259.1"/>
    </source>
</evidence>
<reference evidence="2" key="1">
    <citation type="journal article" date="2014" name="Genome Announc.">
        <title>Draft Genome Sequence of the Yeast Pseudozyma antarctica Type Strain JCM10317, a Producer of the Glycolipid Biosurfactants, Mannosylerythritol Lipids.</title>
        <authorList>
            <person name="Saika A."/>
            <person name="Koike H."/>
            <person name="Hori T."/>
            <person name="Fukuoka T."/>
            <person name="Sato S."/>
            <person name="Habe H."/>
            <person name="Kitamoto D."/>
            <person name="Morita T."/>
        </authorList>
    </citation>
    <scope>NUCLEOTIDE SEQUENCE [LARGE SCALE GENOMIC DNA]</scope>
    <source>
        <strain evidence="2">JCM 10317</strain>
    </source>
</reference>
<dbReference type="Proteomes" id="UP000053758">
    <property type="component" value="Unassembled WGS sequence"/>
</dbReference>
<name>A0A081CKR3_PSEA2</name>
<keyword evidence="2" id="KW-1185">Reference proteome</keyword>
<dbReference type="AlphaFoldDB" id="A0A081CKR3"/>
<dbReference type="HOGENOM" id="CLU_2003604_0_0_1"/>
<evidence type="ECO:0000313" key="2">
    <source>
        <dbReference type="Proteomes" id="UP000053758"/>
    </source>
</evidence>
<accession>A0A081CKR3</accession>
<protein>
    <submittedName>
        <fullName evidence="1">Uncharacterized protein</fullName>
    </submittedName>
</protein>
<proteinExistence type="predicted"/>
<dbReference type="EMBL" id="DF830084">
    <property type="protein sequence ID" value="GAK67259.1"/>
    <property type="molecule type" value="Genomic_DNA"/>
</dbReference>
<dbReference type="GeneID" id="26306263"/>
<organism evidence="1 2">
    <name type="scientific">Pseudozyma antarctica</name>
    <name type="common">Yeast</name>
    <name type="synonym">Candida antarctica</name>
    <dbReference type="NCBI Taxonomy" id="84753"/>
    <lineage>
        <taxon>Eukaryota</taxon>
        <taxon>Fungi</taxon>
        <taxon>Dikarya</taxon>
        <taxon>Basidiomycota</taxon>
        <taxon>Ustilaginomycotina</taxon>
        <taxon>Ustilaginomycetes</taxon>
        <taxon>Ustilaginales</taxon>
        <taxon>Ustilaginaceae</taxon>
        <taxon>Moesziomyces</taxon>
    </lineage>
</organism>
<dbReference type="RefSeq" id="XP_014654546.1">
    <property type="nucleotide sequence ID" value="XM_014799060.1"/>
</dbReference>
<sequence length="124" mass="13445">MKVTPSERPRHNATLNIATGELPREERAARSRPNSSARFALLEYRNSCTSSAAAEHCFKASRLVSIIGFGAGRQASQAHALTLLQLTSSPDRKTLSGLHPSARPSTLQRSMSLNPCSSYPKIVL</sequence>
<gene>
    <name evidence="1" type="ORF">PAN0_017c5486</name>
</gene>